<dbReference type="InterPro" id="IPR036249">
    <property type="entry name" value="Thioredoxin-like_sf"/>
</dbReference>
<dbReference type="Pfam" id="PF02798">
    <property type="entry name" value="GST_N"/>
    <property type="match status" value="1"/>
</dbReference>
<evidence type="ECO:0000259" key="6">
    <source>
        <dbReference type="PROSITE" id="PS50404"/>
    </source>
</evidence>
<dbReference type="SFLD" id="SFLDS00019">
    <property type="entry name" value="Glutathione_Transferase_(cytos"/>
    <property type="match status" value="1"/>
</dbReference>
<dbReference type="Gene3D" id="1.20.1050.130">
    <property type="match status" value="1"/>
</dbReference>
<comment type="caution">
    <text evidence="8">The sequence shown here is derived from an EMBL/GenBank/DDBJ whole genome shotgun (WGS) entry which is preliminary data.</text>
</comment>
<dbReference type="Proteomes" id="UP000663828">
    <property type="component" value="Unassembled WGS sequence"/>
</dbReference>
<dbReference type="PANTHER" id="PTHR11571:SF222">
    <property type="entry name" value="GLUTATHIONE TRANSFERASE"/>
    <property type="match status" value="1"/>
</dbReference>
<accession>A0A816BF21</accession>
<dbReference type="SFLD" id="SFLDG01205">
    <property type="entry name" value="AMPS.1"/>
    <property type="match status" value="1"/>
</dbReference>
<dbReference type="EC" id="2.5.1.18" evidence="3"/>
<evidence type="ECO:0000313" key="8">
    <source>
        <dbReference type="EMBL" id="CAF1608343.1"/>
    </source>
</evidence>
<dbReference type="InterPro" id="IPR036282">
    <property type="entry name" value="Glutathione-S-Trfase_C_sf"/>
</dbReference>
<dbReference type="AlphaFoldDB" id="A0A816BF21"/>
<sequence length="237" mass="27247">MSASSNDKNQLVLGYWAIRGLVEPIRLALHYAKVPFTDKTYEQGEGPEFSREQWLSEKEKLGLDFPNLPYLIDGDLKMTQSKAILYYLGRKFNLLGKTPAEEAYVMMLCEEVFDVKIQISDFVYSPKGESKDERKQFVEKTFAGKLKRFEEYFGKRKGKFAVGDQPTVADFQLFDFLDSGFAVDDENTLIEKFPNTKQFLNTIRELPELSDYIAKAQAKFPINNKVAKFGGKVLERK</sequence>
<dbReference type="InterPro" id="IPR004045">
    <property type="entry name" value="Glutathione_S-Trfase_N"/>
</dbReference>
<feature type="domain" description="GST N-terminal" evidence="6">
    <location>
        <begin position="9"/>
        <end position="96"/>
    </location>
</feature>
<reference evidence="8" key="1">
    <citation type="submission" date="2021-02" db="EMBL/GenBank/DDBJ databases">
        <authorList>
            <person name="Nowell W R."/>
        </authorList>
    </citation>
    <scope>NUCLEOTIDE SEQUENCE</scope>
</reference>
<dbReference type="PANTHER" id="PTHR11571">
    <property type="entry name" value="GLUTATHIONE S-TRANSFERASE"/>
    <property type="match status" value="1"/>
</dbReference>
<evidence type="ECO:0000256" key="1">
    <source>
        <dbReference type="ARBA" id="ARBA00003701"/>
    </source>
</evidence>
<comment type="catalytic activity">
    <reaction evidence="5">
        <text>RX + glutathione = an S-substituted glutathione + a halide anion + H(+)</text>
        <dbReference type="Rhea" id="RHEA:16437"/>
        <dbReference type="ChEBI" id="CHEBI:15378"/>
        <dbReference type="ChEBI" id="CHEBI:16042"/>
        <dbReference type="ChEBI" id="CHEBI:17792"/>
        <dbReference type="ChEBI" id="CHEBI:57925"/>
        <dbReference type="ChEBI" id="CHEBI:90779"/>
        <dbReference type="EC" id="2.5.1.18"/>
    </reaction>
</comment>
<dbReference type="SFLD" id="SFLDG00363">
    <property type="entry name" value="AMPS_(cytGST):_Alpha-__Mu-__Pi"/>
    <property type="match status" value="1"/>
</dbReference>
<protein>
    <recommendedName>
        <fullName evidence="3">glutathione transferase</fullName>
        <ecNumber evidence="3">2.5.1.18</ecNumber>
    </recommendedName>
</protein>
<comment type="function">
    <text evidence="1">Conjugation of reduced glutathione to a wide number of exogenous and endogenous hydrophobic electrophiles.</text>
</comment>
<dbReference type="InterPro" id="IPR010987">
    <property type="entry name" value="Glutathione-S-Trfase_C-like"/>
</dbReference>
<proteinExistence type="inferred from homology"/>
<dbReference type="GO" id="GO:0004364">
    <property type="term" value="F:glutathione transferase activity"/>
    <property type="evidence" value="ECO:0007669"/>
    <property type="project" value="UniProtKB-EC"/>
</dbReference>
<dbReference type="PROSITE" id="PS50404">
    <property type="entry name" value="GST_NTER"/>
    <property type="match status" value="1"/>
</dbReference>
<evidence type="ECO:0000256" key="5">
    <source>
        <dbReference type="ARBA" id="ARBA00047960"/>
    </source>
</evidence>
<organism evidence="8 9">
    <name type="scientific">Adineta ricciae</name>
    <name type="common">Rotifer</name>
    <dbReference type="NCBI Taxonomy" id="249248"/>
    <lineage>
        <taxon>Eukaryota</taxon>
        <taxon>Metazoa</taxon>
        <taxon>Spiralia</taxon>
        <taxon>Gnathifera</taxon>
        <taxon>Rotifera</taxon>
        <taxon>Eurotatoria</taxon>
        <taxon>Bdelloidea</taxon>
        <taxon>Adinetida</taxon>
        <taxon>Adinetidae</taxon>
        <taxon>Adineta</taxon>
    </lineage>
</organism>
<evidence type="ECO:0000259" key="7">
    <source>
        <dbReference type="PROSITE" id="PS50405"/>
    </source>
</evidence>
<keyword evidence="4" id="KW-0808">Transferase</keyword>
<comment type="similarity">
    <text evidence="2">Belongs to the GST superfamily. Mu family.</text>
</comment>
<dbReference type="Pfam" id="PF14497">
    <property type="entry name" value="GST_C_3"/>
    <property type="match status" value="1"/>
</dbReference>
<dbReference type="GO" id="GO:0006749">
    <property type="term" value="P:glutathione metabolic process"/>
    <property type="evidence" value="ECO:0007669"/>
    <property type="project" value="TreeGrafter"/>
</dbReference>
<dbReference type="InterPro" id="IPR004046">
    <property type="entry name" value="GST_C"/>
</dbReference>
<dbReference type="EMBL" id="CAJNOR010006993">
    <property type="protein sequence ID" value="CAF1608343.1"/>
    <property type="molecule type" value="Genomic_DNA"/>
</dbReference>
<evidence type="ECO:0000313" key="9">
    <source>
        <dbReference type="Proteomes" id="UP000663828"/>
    </source>
</evidence>
<dbReference type="PROSITE" id="PS50405">
    <property type="entry name" value="GST_CTER"/>
    <property type="match status" value="1"/>
</dbReference>
<evidence type="ECO:0000256" key="2">
    <source>
        <dbReference type="ARBA" id="ARBA00005861"/>
    </source>
</evidence>
<evidence type="ECO:0000256" key="4">
    <source>
        <dbReference type="ARBA" id="ARBA00022679"/>
    </source>
</evidence>
<keyword evidence="9" id="KW-1185">Reference proteome</keyword>
<name>A0A816BF21_ADIRI</name>
<feature type="domain" description="GST C-terminal" evidence="7">
    <location>
        <begin position="98"/>
        <end position="222"/>
    </location>
</feature>
<dbReference type="CDD" id="cd03075">
    <property type="entry name" value="GST_N_Mu"/>
    <property type="match status" value="1"/>
</dbReference>
<dbReference type="SUPFAM" id="SSF52833">
    <property type="entry name" value="Thioredoxin-like"/>
    <property type="match status" value="1"/>
</dbReference>
<gene>
    <name evidence="8" type="ORF">XAT740_LOCUS48571</name>
</gene>
<dbReference type="SUPFAM" id="SSF47616">
    <property type="entry name" value="GST C-terminal domain-like"/>
    <property type="match status" value="1"/>
</dbReference>
<dbReference type="InterPro" id="IPR040079">
    <property type="entry name" value="Glutathione_S-Trfase"/>
</dbReference>
<dbReference type="InterPro" id="IPR050213">
    <property type="entry name" value="GST_superfamily"/>
</dbReference>
<evidence type="ECO:0000256" key="3">
    <source>
        <dbReference type="ARBA" id="ARBA00012452"/>
    </source>
</evidence>